<dbReference type="NCBIfam" id="TIGR00360">
    <property type="entry name" value="ComEC_N-term"/>
    <property type="match status" value="1"/>
</dbReference>
<evidence type="ECO:0000259" key="7">
    <source>
        <dbReference type="Pfam" id="PF03772"/>
    </source>
</evidence>
<evidence type="ECO:0000256" key="4">
    <source>
        <dbReference type="ARBA" id="ARBA00022989"/>
    </source>
</evidence>
<name>A0ABY7HAG6_9BACT</name>
<keyword evidence="2" id="KW-1003">Cell membrane</keyword>
<dbReference type="PANTHER" id="PTHR30619">
    <property type="entry name" value="DNA INTERNALIZATION/COMPETENCE PROTEIN COMEC/REC2"/>
    <property type="match status" value="1"/>
</dbReference>
<evidence type="ECO:0000256" key="3">
    <source>
        <dbReference type="ARBA" id="ARBA00022692"/>
    </source>
</evidence>
<feature type="transmembrane region" description="Helical" evidence="6">
    <location>
        <begin position="93"/>
        <end position="117"/>
    </location>
</feature>
<feature type="transmembrane region" description="Helical" evidence="6">
    <location>
        <begin position="297"/>
        <end position="316"/>
    </location>
</feature>
<keyword evidence="3 6" id="KW-0812">Transmembrane</keyword>
<feature type="transmembrane region" description="Helical" evidence="6">
    <location>
        <begin position="67"/>
        <end position="87"/>
    </location>
</feature>
<keyword evidence="9" id="KW-1185">Reference proteome</keyword>
<comment type="subcellular location">
    <subcellularLocation>
        <location evidence="1">Cell membrane</location>
        <topology evidence="1">Multi-pass membrane protein</topology>
    </subcellularLocation>
</comment>
<evidence type="ECO:0000313" key="9">
    <source>
        <dbReference type="Proteomes" id="UP001164459"/>
    </source>
</evidence>
<evidence type="ECO:0000256" key="6">
    <source>
        <dbReference type="SAM" id="Phobius"/>
    </source>
</evidence>
<evidence type="ECO:0000313" key="8">
    <source>
        <dbReference type="EMBL" id="WAS96261.1"/>
    </source>
</evidence>
<feature type="domain" description="ComEC/Rec2-related protein" evidence="7">
    <location>
        <begin position="47"/>
        <end position="287"/>
    </location>
</feature>
<dbReference type="InterPro" id="IPR052159">
    <property type="entry name" value="Competence_DNA_uptake"/>
</dbReference>
<accession>A0ABY7HAG6</accession>
<proteinExistence type="predicted"/>
<evidence type="ECO:0000256" key="5">
    <source>
        <dbReference type="ARBA" id="ARBA00023136"/>
    </source>
</evidence>
<evidence type="ECO:0000256" key="2">
    <source>
        <dbReference type="ARBA" id="ARBA00022475"/>
    </source>
</evidence>
<dbReference type="RefSeq" id="WP_269038602.1">
    <property type="nucleotide sequence ID" value="NZ_CP114040.1"/>
</dbReference>
<feature type="transmembrane region" description="Helical" evidence="6">
    <location>
        <begin position="274"/>
        <end position="291"/>
    </location>
</feature>
<dbReference type="Pfam" id="PF03772">
    <property type="entry name" value="Competence"/>
    <property type="match status" value="1"/>
</dbReference>
<organism evidence="8 9">
    <name type="scientific">Nannocystis punicea</name>
    <dbReference type="NCBI Taxonomy" id="2995304"/>
    <lineage>
        <taxon>Bacteria</taxon>
        <taxon>Pseudomonadati</taxon>
        <taxon>Myxococcota</taxon>
        <taxon>Polyangia</taxon>
        <taxon>Nannocystales</taxon>
        <taxon>Nannocystaceae</taxon>
        <taxon>Nannocystis</taxon>
    </lineage>
</organism>
<reference evidence="8" key="1">
    <citation type="submission" date="2022-11" db="EMBL/GenBank/DDBJ databases">
        <title>Minimal conservation of predation-associated metabolite biosynthetic gene clusters underscores biosynthetic potential of Myxococcota including descriptions for ten novel species: Archangium lansinium sp. nov., Myxococcus landrumus sp. nov., Nannocystis bai.</title>
        <authorList>
            <person name="Ahearne A."/>
            <person name="Stevens C."/>
            <person name="Dowd S."/>
        </authorList>
    </citation>
    <scope>NUCLEOTIDE SEQUENCE</scope>
    <source>
        <strain evidence="8">Fl3</strain>
    </source>
</reference>
<dbReference type="PANTHER" id="PTHR30619:SF1">
    <property type="entry name" value="RECOMBINATION PROTEIN 2"/>
    <property type="match status" value="1"/>
</dbReference>
<gene>
    <name evidence="8" type="ORF">O0S08_08865</name>
</gene>
<feature type="transmembrane region" description="Helical" evidence="6">
    <location>
        <begin position="216"/>
        <end position="241"/>
    </location>
</feature>
<dbReference type="InterPro" id="IPR004477">
    <property type="entry name" value="ComEC_N"/>
</dbReference>
<keyword evidence="4 6" id="KW-1133">Transmembrane helix</keyword>
<evidence type="ECO:0000256" key="1">
    <source>
        <dbReference type="ARBA" id="ARBA00004651"/>
    </source>
</evidence>
<dbReference type="EMBL" id="CP114040">
    <property type="protein sequence ID" value="WAS96261.1"/>
    <property type="molecule type" value="Genomic_DNA"/>
</dbReference>
<dbReference type="Proteomes" id="UP001164459">
    <property type="component" value="Chromosome"/>
</dbReference>
<sequence length="456" mass="47191">MAAFSVENAWRAGPPSEGYWRTVAELREGTTRASRGEPALGFVVASVLGQAAALAPERRMELRRAGLGHVVAVSGMNVAVAAALVQAPLLRAGLLIGGSLTLAAALAWLPVLAYLGVTGGEPPALRAAVMFGLAQVATLTGRPGHGLTALAWTAAAMLAWRPAWSLDPGLQLSLAAMAVLVHPTAPRGLVAQSWRVSFGTLPIVLFHFGQASLIGVLANVIAVPVFTLWVLPLGILGLIATPWWGPAALRPAALGGQVVIDLAGLAARVPEPPRGLLAGLAVVGLVLRLVVRRPAVLRWVPGMLPCVGVLAVLVHVGRERVLEPPRAWVAIGGPRSAAVIVPAATDPSLACVRDPWLAPEAWSELLAALGFRGAAMVAAPRSPPAAAAVQAELERTGMMFEGTCPEGPSVKSLRVHLEACQARTRLRRVVVRAGPDGAGAECWIDGAFVGATGPER</sequence>
<keyword evidence="5 6" id="KW-0472">Membrane</keyword>
<protein>
    <submittedName>
        <fullName evidence="8">ComEC/Rec2 family competence protein</fullName>
    </submittedName>
</protein>